<reference evidence="3" key="1">
    <citation type="submission" date="2022-02" db="EMBL/GenBank/DDBJ databases">
        <title>Vibrio sp. nov., a new bacterium isolated from Bohai sea, China.</title>
        <authorList>
            <person name="Yuan Y."/>
        </authorList>
    </citation>
    <scope>NUCLEOTIDE SEQUENCE</scope>
    <source>
        <strain evidence="3">DBSS07</strain>
    </source>
</reference>
<sequence>MRFKQLSLVALGGLALSAGLKAETINYYVISQQAQPFQIEEQGSNHSGIVTDIVKAVFDGSDYELAYHTYPFNRMITVLEAGGEENWVTYGSPNWGSVQAENLSDKPIYTVRHTLVTSTKSPFNFADMSSLNGKGVVLLHGFDYPELIPYIEKGDVAEIRVKNYQSAFRVIQRTAGEAAFVEISSRVSYNLDKLQLDRDLYRMEPFSLVIPDYYIHLAFSKQMKPEIQDFINDRIEEMRTSGELDDIIGNYI</sequence>
<comment type="caution">
    <text evidence="3">The sequence shown here is derived from an EMBL/GenBank/DDBJ whole genome shotgun (WGS) entry which is preliminary data.</text>
</comment>
<dbReference type="AlphaFoldDB" id="A0A9X3CDT6"/>
<gene>
    <name evidence="3" type="ORF">MD483_08160</name>
</gene>
<dbReference type="Gene3D" id="3.40.190.10">
    <property type="entry name" value="Periplasmic binding protein-like II"/>
    <property type="match status" value="2"/>
</dbReference>
<evidence type="ECO:0000313" key="3">
    <source>
        <dbReference type="EMBL" id="MCW8333795.1"/>
    </source>
</evidence>
<organism evidence="3 4">
    <name type="scientific">Vibrio paucivorans</name>
    <dbReference type="NCBI Taxonomy" id="2829489"/>
    <lineage>
        <taxon>Bacteria</taxon>
        <taxon>Pseudomonadati</taxon>
        <taxon>Pseudomonadota</taxon>
        <taxon>Gammaproteobacteria</taxon>
        <taxon>Vibrionales</taxon>
        <taxon>Vibrionaceae</taxon>
        <taxon>Vibrio</taxon>
    </lineage>
</organism>
<keyword evidence="1" id="KW-0732">Signal</keyword>
<evidence type="ECO:0000256" key="1">
    <source>
        <dbReference type="SAM" id="SignalP"/>
    </source>
</evidence>
<dbReference type="RefSeq" id="WP_265687270.1">
    <property type="nucleotide sequence ID" value="NZ_JAKRRX010000035.1"/>
</dbReference>
<dbReference type="Pfam" id="PF00497">
    <property type="entry name" value="SBP_bac_3"/>
    <property type="match status" value="1"/>
</dbReference>
<evidence type="ECO:0000259" key="2">
    <source>
        <dbReference type="Pfam" id="PF00497"/>
    </source>
</evidence>
<evidence type="ECO:0000313" key="4">
    <source>
        <dbReference type="Proteomes" id="UP001155586"/>
    </source>
</evidence>
<dbReference type="SUPFAM" id="SSF53850">
    <property type="entry name" value="Periplasmic binding protein-like II"/>
    <property type="match status" value="1"/>
</dbReference>
<dbReference type="EMBL" id="JAKRRX010000035">
    <property type="protein sequence ID" value="MCW8333795.1"/>
    <property type="molecule type" value="Genomic_DNA"/>
</dbReference>
<feature type="signal peptide" evidence="1">
    <location>
        <begin position="1"/>
        <end position="22"/>
    </location>
</feature>
<proteinExistence type="predicted"/>
<accession>A0A9X3CDT6</accession>
<dbReference type="InterPro" id="IPR001638">
    <property type="entry name" value="Solute-binding_3/MltF_N"/>
</dbReference>
<keyword evidence="4" id="KW-1185">Reference proteome</keyword>
<feature type="domain" description="Solute-binding protein family 3/N-terminal" evidence="2">
    <location>
        <begin position="30"/>
        <end position="251"/>
    </location>
</feature>
<protein>
    <submittedName>
        <fullName evidence="3">ABC transporter substrate-binding protein</fullName>
    </submittedName>
</protein>
<name>A0A9X3CDT6_9VIBR</name>
<dbReference type="Proteomes" id="UP001155586">
    <property type="component" value="Unassembled WGS sequence"/>
</dbReference>
<feature type="chain" id="PRO_5040729620" evidence="1">
    <location>
        <begin position="23"/>
        <end position="252"/>
    </location>
</feature>